<reference evidence="3" key="1">
    <citation type="journal article" date="2017" name="Nature">
        <title>The sunflower genome provides insights into oil metabolism, flowering and Asterid evolution.</title>
        <authorList>
            <person name="Badouin H."/>
            <person name="Gouzy J."/>
            <person name="Grassa C.J."/>
            <person name="Murat F."/>
            <person name="Staton S.E."/>
            <person name="Cottret L."/>
            <person name="Lelandais-Briere C."/>
            <person name="Owens G.L."/>
            <person name="Carrere S."/>
            <person name="Mayjonade B."/>
            <person name="Legrand L."/>
            <person name="Gill N."/>
            <person name="Kane N.C."/>
            <person name="Bowers J.E."/>
            <person name="Hubner S."/>
            <person name="Bellec A."/>
            <person name="Berard A."/>
            <person name="Berges H."/>
            <person name="Blanchet N."/>
            <person name="Boniface M.C."/>
            <person name="Brunel D."/>
            <person name="Catrice O."/>
            <person name="Chaidir N."/>
            <person name="Claudel C."/>
            <person name="Donnadieu C."/>
            <person name="Faraut T."/>
            <person name="Fievet G."/>
            <person name="Helmstetter N."/>
            <person name="King M."/>
            <person name="Knapp S.J."/>
            <person name="Lai Z."/>
            <person name="Le Paslier M.C."/>
            <person name="Lippi Y."/>
            <person name="Lorenzon L."/>
            <person name="Mandel J.R."/>
            <person name="Marage G."/>
            <person name="Marchand G."/>
            <person name="Marquand E."/>
            <person name="Bret-Mestries E."/>
            <person name="Morien E."/>
            <person name="Nambeesan S."/>
            <person name="Nguyen T."/>
            <person name="Pegot-Espagnet P."/>
            <person name="Pouilly N."/>
            <person name="Raftis F."/>
            <person name="Sallet E."/>
            <person name="Schiex T."/>
            <person name="Thomas J."/>
            <person name="Vandecasteele C."/>
            <person name="Vares D."/>
            <person name="Vear F."/>
            <person name="Vautrin S."/>
            <person name="Crespi M."/>
            <person name="Mangin B."/>
            <person name="Burke J.M."/>
            <person name="Salse J."/>
            <person name="Munos S."/>
            <person name="Vincourt P."/>
            <person name="Rieseberg L.H."/>
            <person name="Langlade N.B."/>
        </authorList>
    </citation>
    <scope>NUCLEOTIDE SEQUENCE [LARGE SCALE GENOMIC DNA]</scope>
    <source>
        <strain evidence="3">cv. SF193</strain>
    </source>
</reference>
<protein>
    <submittedName>
        <fullName evidence="2">Uncharacterized protein</fullName>
    </submittedName>
</protein>
<accession>A0A251SMY9</accession>
<dbReference type="EMBL" id="CM007903">
    <property type="protein sequence ID" value="OTF98870.1"/>
    <property type="molecule type" value="Genomic_DNA"/>
</dbReference>
<organism evidence="2 3">
    <name type="scientific">Helianthus annuus</name>
    <name type="common">Common sunflower</name>
    <dbReference type="NCBI Taxonomy" id="4232"/>
    <lineage>
        <taxon>Eukaryota</taxon>
        <taxon>Viridiplantae</taxon>
        <taxon>Streptophyta</taxon>
        <taxon>Embryophyta</taxon>
        <taxon>Tracheophyta</taxon>
        <taxon>Spermatophyta</taxon>
        <taxon>Magnoliopsida</taxon>
        <taxon>eudicotyledons</taxon>
        <taxon>Gunneridae</taxon>
        <taxon>Pentapetalae</taxon>
        <taxon>asterids</taxon>
        <taxon>campanulids</taxon>
        <taxon>Asterales</taxon>
        <taxon>Asteraceae</taxon>
        <taxon>Asteroideae</taxon>
        <taxon>Heliantheae alliance</taxon>
        <taxon>Heliantheae</taxon>
        <taxon>Helianthus</taxon>
    </lineage>
</organism>
<evidence type="ECO:0000313" key="3">
    <source>
        <dbReference type="Proteomes" id="UP000215914"/>
    </source>
</evidence>
<sequence length="57" mass="6594">MNENQNLVHGSKKKVQVAPDRKRTTTKVKQLVNGATWIEHTHDARFRKDPSYGLNFC</sequence>
<dbReference type="AlphaFoldDB" id="A0A251SMY9"/>
<gene>
    <name evidence="2" type="ORF">HannXRQ_Chr14g0450371</name>
</gene>
<name>A0A251SMY9_HELAN</name>
<evidence type="ECO:0000256" key="1">
    <source>
        <dbReference type="SAM" id="MobiDB-lite"/>
    </source>
</evidence>
<keyword evidence="3" id="KW-1185">Reference proteome</keyword>
<dbReference type="Proteomes" id="UP000215914">
    <property type="component" value="Chromosome 14"/>
</dbReference>
<evidence type="ECO:0000313" key="2">
    <source>
        <dbReference type="EMBL" id="OTF98870.1"/>
    </source>
</evidence>
<dbReference type="InParanoid" id="A0A251SMY9"/>
<feature type="region of interest" description="Disordered" evidence="1">
    <location>
        <begin position="1"/>
        <end position="26"/>
    </location>
</feature>
<proteinExistence type="predicted"/>